<dbReference type="PATRIC" id="fig|1747903.4.peg.5289"/>
<evidence type="ECO:0000313" key="3">
    <source>
        <dbReference type="Proteomes" id="UP000092713"/>
    </source>
</evidence>
<sequence>MNLPDRYTSTGVSTSGGMGDISVCLDTHLSRKVIIKTLKSGQDDRRLIDERKALLKLRSKHVVQLFDLVESNDASPQKALVLEFIEGKDLGPAEYSSGIDHLNVIWQISCGLLAIHNEQIIHRDIKPNNVRIDNDGVVKILDFGLARSVGKDANTRSAIGTPGFMAPELWKSTNVSFDQSIDVYAFAATALSLVHNDLPDELENWPPLPIARGALKPLLPNTPSDVVNLLEACLNRLPQDRPSIAIIETTIRKHLLKGRHRALLTLGSSTHEINAKSRSATVTSGTRGSIGIKYDGLIFTVTSSSGSVTINNAPFSLGDELPACCVITFGNQNPRSFVTFDVSNPEVMS</sequence>
<dbReference type="InterPro" id="IPR000719">
    <property type="entry name" value="Prot_kinase_dom"/>
</dbReference>
<dbReference type="GO" id="GO:0004674">
    <property type="term" value="F:protein serine/threonine kinase activity"/>
    <property type="evidence" value="ECO:0007669"/>
    <property type="project" value="UniProtKB-KW"/>
</dbReference>
<comment type="caution">
    <text evidence="2">The sequence shown here is derived from an EMBL/GenBank/DDBJ whole genome shotgun (WGS) entry which is preliminary data.</text>
</comment>
<dbReference type="Gene3D" id="1.10.510.10">
    <property type="entry name" value="Transferase(Phosphotransferase) domain 1"/>
    <property type="match status" value="1"/>
</dbReference>
<dbReference type="SMART" id="SM00220">
    <property type="entry name" value="S_TKc"/>
    <property type="match status" value="1"/>
</dbReference>
<organism evidence="2 3">
    <name type="scientific">Janthinobacterium psychrotolerans</name>
    <dbReference type="NCBI Taxonomy" id="1747903"/>
    <lineage>
        <taxon>Bacteria</taxon>
        <taxon>Pseudomonadati</taxon>
        <taxon>Pseudomonadota</taxon>
        <taxon>Betaproteobacteria</taxon>
        <taxon>Burkholderiales</taxon>
        <taxon>Oxalobacteraceae</taxon>
        <taxon>Janthinobacterium</taxon>
    </lineage>
</organism>
<dbReference type="GO" id="GO:0005524">
    <property type="term" value="F:ATP binding"/>
    <property type="evidence" value="ECO:0007669"/>
    <property type="project" value="InterPro"/>
</dbReference>
<accession>A0A1A7CBC1</accession>
<evidence type="ECO:0000259" key="1">
    <source>
        <dbReference type="PROSITE" id="PS50011"/>
    </source>
</evidence>
<dbReference type="EMBL" id="LOCQ01000026">
    <property type="protein sequence ID" value="OBV41603.1"/>
    <property type="molecule type" value="Genomic_DNA"/>
</dbReference>
<keyword evidence="2" id="KW-0808">Transferase</keyword>
<dbReference type="PANTHER" id="PTHR44329">
    <property type="entry name" value="SERINE/THREONINE-PROTEIN KINASE TNNI3K-RELATED"/>
    <property type="match status" value="1"/>
</dbReference>
<dbReference type="STRING" id="1747903.ASR47_10376"/>
<dbReference type="RefSeq" id="WP_082988631.1">
    <property type="nucleotide sequence ID" value="NZ_LOCQ01000026.1"/>
</dbReference>
<evidence type="ECO:0000313" key="2">
    <source>
        <dbReference type="EMBL" id="OBV41603.1"/>
    </source>
</evidence>
<keyword evidence="2" id="KW-0723">Serine/threonine-protein kinase</keyword>
<dbReference type="AlphaFoldDB" id="A0A1A7CBC1"/>
<keyword evidence="2" id="KW-0418">Kinase</keyword>
<gene>
    <name evidence="2" type="ORF">ASR47_10376</name>
</gene>
<dbReference type="OrthoDB" id="9791419at2"/>
<protein>
    <submittedName>
        <fullName evidence="2">Serine/threonine protein kinase</fullName>
    </submittedName>
</protein>
<proteinExistence type="predicted"/>
<dbReference type="Proteomes" id="UP000092713">
    <property type="component" value="Unassembled WGS sequence"/>
</dbReference>
<feature type="domain" description="Protein kinase" evidence="1">
    <location>
        <begin position="7"/>
        <end position="263"/>
    </location>
</feature>
<keyword evidence="3" id="KW-1185">Reference proteome</keyword>
<reference evidence="2 3" key="1">
    <citation type="submission" date="2016-04" db="EMBL/GenBank/DDBJ databases">
        <title>Draft genome sequence of Janthinobacterium psychrotolerans sp. nov., isolated from freshwater sediments in Denmark.</title>
        <authorList>
            <person name="Gong X."/>
            <person name="Skrivergaard S."/>
            <person name="Korsgaard B.S."/>
            <person name="Schreiber L."/>
            <person name="Marshall I.P."/>
            <person name="Finster K."/>
            <person name="Schramm A."/>
        </authorList>
    </citation>
    <scope>NUCLEOTIDE SEQUENCE [LARGE SCALE GENOMIC DNA]</scope>
    <source>
        <strain evidence="2 3">S3-2</strain>
    </source>
</reference>
<name>A0A1A7CBC1_9BURK</name>
<dbReference type="PROSITE" id="PS50011">
    <property type="entry name" value="PROTEIN_KINASE_DOM"/>
    <property type="match status" value="1"/>
</dbReference>
<dbReference type="CDD" id="cd14014">
    <property type="entry name" value="STKc_PknB_like"/>
    <property type="match status" value="1"/>
</dbReference>
<dbReference type="InterPro" id="IPR011009">
    <property type="entry name" value="Kinase-like_dom_sf"/>
</dbReference>
<dbReference type="Pfam" id="PF00069">
    <property type="entry name" value="Pkinase"/>
    <property type="match status" value="1"/>
</dbReference>
<dbReference type="InterPro" id="IPR051681">
    <property type="entry name" value="Ser/Thr_Kinases-Pseudokinases"/>
</dbReference>
<dbReference type="SUPFAM" id="SSF56112">
    <property type="entry name" value="Protein kinase-like (PK-like)"/>
    <property type="match status" value="1"/>
</dbReference>